<reference evidence="2 3" key="1">
    <citation type="submission" date="2016-10" db="EMBL/GenBank/DDBJ databases">
        <authorList>
            <person name="de Groot N.N."/>
        </authorList>
    </citation>
    <scope>NUCLEOTIDE SEQUENCE [LARGE SCALE GENOMIC DNA]</scope>
    <source>
        <strain evidence="2 3">CGMCC 4.3510</strain>
    </source>
</reference>
<protein>
    <submittedName>
        <fullName evidence="2">3-methylfumaryl-CoA hydratase</fullName>
    </submittedName>
</protein>
<dbReference type="GO" id="GO:0019171">
    <property type="term" value="F:(3R)-hydroxyacyl-[acyl-carrier-protein] dehydratase activity"/>
    <property type="evidence" value="ECO:0007669"/>
    <property type="project" value="TreeGrafter"/>
</dbReference>
<organism evidence="2 3">
    <name type="scientific">Actinacidiphila alni</name>
    <dbReference type="NCBI Taxonomy" id="380248"/>
    <lineage>
        <taxon>Bacteria</taxon>
        <taxon>Bacillati</taxon>
        <taxon>Actinomycetota</taxon>
        <taxon>Actinomycetes</taxon>
        <taxon>Kitasatosporales</taxon>
        <taxon>Streptomycetaceae</taxon>
        <taxon>Actinacidiphila</taxon>
    </lineage>
</organism>
<proteinExistence type="predicted"/>
<dbReference type="PANTHER" id="PTHR28152:SF1">
    <property type="entry name" value="HYDROXYACYL-THIOESTER DEHYDRATASE TYPE 2, MITOCHONDRIAL"/>
    <property type="match status" value="1"/>
</dbReference>
<dbReference type="SUPFAM" id="SSF54637">
    <property type="entry name" value="Thioesterase/thiol ester dehydrase-isomerase"/>
    <property type="match status" value="2"/>
</dbReference>
<sequence length="316" mass="33498">MTAVYGDGRAHSGSRGSGERQVRTDVIGRHPAEALAGLLGVRSAAAESLPPMWHVVQLLEAVPQDLIGPDGHPLAGLPAPPAPGARRMFAGGRVWHRRPLAVGREATRTSWILASREVEGRSGHLRFVTVRHEYVQDGDLAVRDDHEIVYRPPRPAGAPSIARTGEPEPPGTTGPGAALAVDPVLLFRFSALTYNAHRIHYDRDHARTEGFDDLVIHGPLQAVLMAEELRGRGHDLLGQVFTYRLHAPAVGPQTIRARRPEGGAPEQVETVTGDGEVSASGSLTAADEYGGTAGDRAAEAGGEAAGETSQTRRGDG</sequence>
<evidence type="ECO:0000256" key="1">
    <source>
        <dbReference type="SAM" id="MobiDB-lite"/>
    </source>
</evidence>
<accession>A0A1I2K046</accession>
<dbReference type="InterPro" id="IPR052741">
    <property type="entry name" value="Mitochondrial_HTD2"/>
</dbReference>
<dbReference type="AlphaFoldDB" id="A0A1I2K046"/>
<dbReference type="OrthoDB" id="7183822at2"/>
<name>A0A1I2K046_9ACTN</name>
<feature type="region of interest" description="Disordered" evidence="1">
    <location>
        <begin position="253"/>
        <end position="316"/>
    </location>
</feature>
<keyword evidence="3" id="KW-1185">Reference proteome</keyword>
<dbReference type="RefSeq" id="WP_143120656.1">
    <property type="nucleotide sequence ID" value="NZ_FONG01000020.1"/>
</dbReference>
<evidence type="ECO:0000313" key="3">
    <source>
        <dbReference type="Proteomes" id="UP000199323"/>
    </source>
</evidence>
<dbReference type="Gene3D" id="3.10.129.10">
    <property type="entry name" value="Hotdog Thioesterase"/>
    <property type="match status" value="1"/>
</dbReference>
<feature type="region of interest" description="Disordered" evidence="1">
    <location>
        <begin position="1"/>
        <end position="22"/>
    </location>
</feature>
<dbReference type="STRING" id="380248.SAMN05216251_12044"/>
<dbReference type="InterPro" id="IPR029069">
    <property type="entry name" value="HotDog_dom_sf"/>
</dbReference>
<dbReference type="EMBL" id="FONG01000020">
    <property type="protein sequence ID" value="SFF58577.1"/>
    <property type="molecule type" value="Genomic_DNA"/>
</dbReference>
<dbReference type="Proteomes" id="UP000199323">
    <property type="component" value="Unassembled WGS sequence"/>
</dbReference>
<gene>
    <name evidence="2" type="ORF">SAMN05216251_12044</name>
</gene>
<dbReference type="PANTHER" id="PTHR28152">
    <property type="entry name" value="HYDROXYACYL-THIOESTER DEHYDRATASE TYPE 2, MITOCHONDRIAL"/>
    <property type="match status" value="1"/>
</dbReference>
<evidence type="ECO:0000313" key="2">
    <source>
        <dbReference type="EMBL" id="SFF58577.1"/>
    </source>
</evidence>
<feature type="region of interest" description="Disordered" evidence="1">
    <location>
        <begin position="151"/>
        <end position="173"/>
    </location>
</feature>